<dbReference type="SUPFAM" id="SSF55729">
    <property type="entry name" value="Acyl-CoA N-acyltransferases (Nat)"/>
    <property type="match status" value="1"/>
</dbReference>
<dbReference type="AlphaFoldDB" id="A0A2V3PPG0"/>
<dbReference type="EMBL" id="QICL01000010">
    <property type="protein sequence ID" value="PXV64379.1"/>
    <property type="molecule type" value="Genomic_DNA"/>
</dbReference>
<reference evidence="4 5" key="1">
    <citation type="submission" date="2018-03" db="EMBL/GenBank/DDBJ databases">
        <title>Genomic Encyclopedia of Archaeal and Bacterial Type Strains, Phase II (KMG-II): from individual species to whole genera.</title>
        <authorList>
            <person name="Goeker M."/>
        </authorList>
    </citation>
    <scope>NUCLEOTIDE SEQUENCE [LARGE SCALE GENOMIC DNA]</scope>
    <source>
        <strain evidence="4 5">DSM 100214</strain>
    </source>
</reference>
<dbReference type="InterPro" id="IPR000182">
    <property type="entry name" value="GNAT_dom"/>
</dbReference>
<keyword evidence="2" id="KW-0012">Acyltransferase</keyword>
<evidence type="ECO:0000313" key="5">
    <source>
        <dbReference type="Proteomes" id="UP000247973"/>
    </source>
</evidence>
<proteinExistence type="predicted"/>
<feature type="domain" description="N-acetyltransferase" evidence="3">
    <location>
        <begin position="3"/>
        <end position="136"/>
    </location>
</feature>
<dbReference type="GO" id="GO:0005737">
    <property type="term" value="C:cytoplasm"/>
    <property type="evidence" value="ECO:0007669"/>
    <property type="project" value="TreeGrafter"/>
</dbReference>
<dbReference type="Proteomes" id="UP000247973">
    <property type="component" value="Unassembled WGS sequence"/>
</dbReference>
<protein>
    <submittedName>
        <fullName evidence="4">N-acetylglutamate synthase-like GNAT family acetyltransferase</fullName>
    </submittedName>
</protein>
<evidence type="ECO:0000313" key="4">
    <source>
        <dbReference type="EMBL" id="PXV64379.1"/>
    </source>
</evidence>
<keyword evidence="5" id="KW-1185">Reference proteome</keyword>
<dbReference type="OrthoDB" id="9788916at2"/>
<organism evidence="4 5">
    <name type="scientific">Dysgonomonas alginatilytica</name>
    <dbReference type="NCBI Taxonomy" id="1605892"/>
    <lineage>
        <taxon>Bacteria</taxon>
        <taxon>Pseudomonadati</taxon>
        <taxon>Bacteroidota</taxon>
        <taxon>Bacteroidia</taxon>
        <taxon>Bacteroidales</taxon>
        <taxon>Dysgonomonadaceae</taxon>
        <taxon>Dysgonomonas</taxon>
    </lineage>
</organism>
<evidence type="ECO:0000259" key="3">
    <source>
        <dbReference type="PROSITE" id="PS51186"/>
    </source>
</evidence>
<name>A0A2V3PPG0_9BACT</name>
<dbReference type="PANTHER" id="PTHR43626">
    <property type="entry name" value="ACYL-COA N-ACYLTRANSFERASE"/>
    <property type="match status" value="1"/>
</dbReference>
<gene>
    <name evidence="4" type="ORF">CLV62_11022</name>
</gene>
<dbReference type="PANTHER" id="PTHR43626:SF4">
    <property type="entry name" value="GCN5-RELATED N-ACETYLTRANSFERASE 2, CHLOROPLASTIC"/>
    <property type="match status" value="1"/>
</dbReference>
<dbReference type="Gene3D" id="3.40.630.30">
    <property type="match status" value="1"/>
</dbReference>
<comment type="caution">
    <text evidence="4">The sequence shown here is derived from an EMBL/GenBank/DDBJ whole genome shotgun (WGS) entry which is preliminary data.</text>
</comment>
<dbReference type="CDD" id="cd04301">
    <property type="entry name" value="NAT_SF"/>
    <property type="match status" value="1"/>
</dbReference>
<accession>A0A2V3PPG0</accession>
<dbReference type="InterPro" id="IPR016181">
    <property type="entry name" value="Acyl_CoA_acyltransferase"/>
</dbReference>
<evidence type="ECO:0000256" key="1">
    <source>
        <dbReference type="ARBA" id="ARBA00022679"/>
    </source>
</evidence>
<evidence type="ECO:0000256" key="2">
    <source>
        <dbReference type="ARBA" id="ARBA00023315"/>
    </source>
</evidence>
<keyword evidence="1 4" id="KW-0808">Transferase</keyword>
<dbReference type="RefSeq" id="WP_110310504.1">
    <property type="nucleotide sequence ID" value="NZ_QICL01000010.1"/>
</dbReference>
<dbReference type="Pfam" id="PF00583">
    <property type="entry name" value="Acetyltransf_1"/>
    <property type="match status" value="1"/>
</dbReference>
<dbReference type="GO" id="GO:0008080">
    <property type="term" value="F:N-acetyltransferase activity"/>
    <property type="evidence" value="ECO:0007669"/>
    <property type="project" value="InterPro"/>
</dbReference>
<dbReference type="PROSITE" id="PS51186">
    <property type="entry name" value="GNAT"/>
    <property type="match status" value="1"/>
</dbReference>
<dbReference type="InterPro" id="IPR045039">
    <property type="entry name" value="NSI-like"/>
</dbReference>
<sequence length="136" mass="15789">MEIKYSDKIPHINSFFTLYESTGWNEDAEKTKEDLYEAIKNSWYIVSVFSDEILIGFGRVISDGKLHAFIVDLIISPEYKLKGIGTEILNRLVDYTQKAGISDIQLFCANDKKEFYLKNNFIERPLNAPGMQYQIY</sequence>